<sequence length="678" mass="75360">MANLPPSFLLLVHLCILDYPHANKSEYDQDLFNATTRGLRERVKTMEDVSYFLVNSTVGKKEARLMLPSYPCMTPADSTTFRVSLTKYLETLRNHHRDSKSDTSTPSARESVSVAMWKDTLVRKSLLEECAGERFERLIVCFSTHAIFYRLKRPSVSRSLVNVPETDKTLLRSQPLQYASLLALSQAKRVHWRRISSLFSQRQGDLALVRREVLSRETSRLSSYDGISTERLHSLAESRYRDLLKYHTVEAEDGTARFESFLRIAGIKIPSSELGSGSQLIASSYAFVPPKQQNTAVIPSPLPVAAARHPAYLKKLKSSNFVDTSLSNPRGNNARESLTSEQAAHSYASTAVADTIENERATQRTLSAALSKAKRVGLELAAQLEALKNGQSKPIAVPSLLHHPHNLSMDINFETEYTPNLAKSLSLATLDDPSNDLESRIDYIRTALLPNFPEIPSMPDDVPNIPESPLPRAVLQPKNAEASIGSEHTRQQLPRATKSIRSSLMQTPRRSGKWTDARPRKRSEYVVDLIDGIQDDSVSFDEDNPLEFSVVTPSHPLPSGTPLNTSRRGGRALANLGKMVKNPSFAMPIREFELPSPLGSDPEDQGRSASDPGGTDIDIPEDQQTDGGDRAIGEVDSEGYNEGPSMTLREILLHADTTSYDMIGNEEETLDETFDEWE</sequence>
<dbReference type="Proteomes" id="UP000824881">
    <property type="component" value="Unassembled WGS sequence"/>
</dbReference>
<proteinExistence type="predicted"/>
<evidence type="ECO:0000313" key="1">
    <source>
        <dbReference type="EMBL" id="KAG9223847.1"/>
    </source>
</evidence>
<name>A0ACB7J079_PLECO</name>
<reference evidence="1 2" key="1">
    <citation type="journal article" date="2021" name="Appl. Environ. Microbiol.">
        <title>Genetic linkage and physical mapping for an oyster mushroom Pleurotus cornucopiae and QTL analysis for the trait cap color.</title>
        <authorList>
            <person name="Zhang Y."/>
            <person name="Gao W."/>
            <person name="Sonnenberg A."/>
            <person name="Chen Q."/>
            <person name="Zhang J."/>
            <person name="Huang C."/>
        </authorList>
    </citation>
    <scope>NUCLEOTIDE SEQUENCE [LARGE SCALE GENOMIC DNA]</scope>
    <source>
        <strain evidence="1">CCMSSC00406</strain>
    </source>
</reference>
<keyword evidence="2" id="KW-1185">Reference proteome</keyword>
<protein>
    <submittedName>
        <fullName evidence="1">Uncharacterized protein</fullName>
    </submittedName>
</protein>
<accession>A0ACB7J079</accession>
<organism evidence="1 2">
    <name type="scientific">Pleurotus cornucopiae</name>
    <name type="common">Cornucopia mushroom</name>
    <dbReference type="NCBI Taxonomy" id="5321"/>
    <lineage>
        <taxon>Eukaryota</taxon>
        <taxon>Fungi</taxon>
        <taxon>Dikarya</taxon>
        <taxon>Basidiomycota</taxon>
        <taxon>Agaricomycotina</taxon>
        <taxon>Agaricomycetes</taxon>
        <taxon>Agaricomycetidae</taxon>
        <taxon>Agaricales</taxon>
        <taxon>Pleurotineae</taxon>
        <taxon>Pleurotaceae</taxon>
        <taxon>Pleurotus</taxon>
    </lineage>
</organism>
<dbReference type="EMBL" id="WQMT02000004">
    <property type="protein sequence ID" value="KAG9223847.1"/>
    <property type="molecule type" value="Genomic_DNA"/>
</dbReference>
<comment type="caution">
    <text evidence="1">The sequence shown here is derived from an EMBL/GenBank/DDBJ whole genome shotgun (WGS) entry which is preliminary data.</text>
</comment>
<gene>
    <name evidence="1" type="ORF">CCMSSC00406_0007709</name>
</gene>
<evidence type="ECO:0000313" key="2">
    <source>
        <dbReference type="Proteomes" id="UP000824881"/>
    </source>
</evidence>